<evidence type="ECO:0000313" key="2">
    <source>
        <dbReference type="Proteomes" id="UP000198727"/>
    </source>
</evidence>
<gene>
    <name evidence="1" type="ORF">SAMN05421810_103355</name>
</gene>
<keyword evidence="1" id="KW-0489">Methyltransferase</keyword>
<proteinExistence type="predicted"/>
<evidence type="ECO:0000313" key="1">
    <source>
        <dbReference type="EMBL" id="SFP76893.1"/>
    </source>
</evidence>
<dbReference type="Proteomes" id="UP000198727">
    <property type="component" value="Unassembled WGS sequence"/>
</dbReference>
<keyword evidence="1" id="KW-0808">Transferase</keyword>
<dbReference type="RefSeq" id="WP_092529996.1">
    <property type="nucleotide sequence ID" value="NZ_FOWW01000003.1"/>
</dbReference>
<dbReference type="GO" id="GO:0032259">
    <property type="term" value="P:methylation"/>
    <property type="evidence" value="ECO:0007669"/>
    <property type="project" value="UniProtKB-KW"/>
</dbReference>
<dbReference type="AlphaFoldDB" id="A0A1I5T1J7"/>
<dbReference type="Pfam" id="PF04672">
    <property type="entry name" value="Methyltransf_19"/>
    <property type="match status" value="1"/>
</dbReference>
<dbReference type="PIRSF" id="PIRSF017393">
    <property type="entry name" value="MTase_SAV2177"/>
    <property type="match status" value="1"/>
</dbReference>
<reference evidence="2" key="1">
    <citation type="submission" date="2016-10" db="EMBL/GenBank/DDBJ databases">
        <authorList>
            <person name="Varghese N."/>
            <person name="Submissions S."/>
        </authorList>
    </citation>
    <scope>NUCLEOTIDE SEQUENCE [LARGE SCALE GENOMIC DNA]</scope>
    <source>
        <strain evidence="2">CGMCC 4.5579</strain>
    </source>
</reference>
<dbReference type="GO" id="GO:0008168">
    <property type="term" value="F:methyltransferase activity"/>
    <property type="evidence" value="ECO:0007669"/>
    <property type="project" value="UniProtKB-KW"/>
</dbReference>
<dbReference type="EMBL" id="FOWW01000003">
    <property type="protein sequence ID" value="SFP76893.1"/>
    <property type="molecule type" value="Genomic_DNA"/>
</dbReference>
<keyword evidence="2" id="KW-1185">Reference proteome</keyword>
<dbReference type="Gene3D" id="3.40.50.150">
    <property type="entry name" value="Vaccinia Virus protein VP39"/>
    <property type="match status" value="1"/>
</dbReference>
<organism evidence="1 2">
    <name type="scientific">Amycolatopsis arida</name>
    <dbReference type="NCBI Taxonomy" id="587909"/>
    <lineage>
        <taxon>Bacteria</taxon>
        <taxon>Bacillati</taxon>
        <taxon>Actinomycetota</taxon>
        <taxon>Actinomycetes</taxon>
        <taxon>Pseudonocardiales</taxon>
        <taxon>Pseudonocardiaceae</taxon>
        <taxon>Amycolatopsis</taxon>
    </lineage>
</organism>
<name>A0A1I5T1J7_9PSEU</name>
<dbReference type="InterPro" id="IPR029063">
    <property type="entry name" value="SAM-dependent_MTases_sf"/>
</dbReference>
<dbReference type="STRING" id="587909.SAMN05421810_103355"/>
<dbReference type="SUPFAM" id="SSF53335">
    <property type="entry name" value="S-adenosyl-L-methionine-dependent methyltransferases"/>
    <property type="match status" value="1"/>
</dbReference>
<protein>
    <submittedName>
        <fullName evidence="1">O-Methyltransferase involved in polyketide biosynthesis</fullName>
    </submittedName>
</protein>
<dbReference type="OrthoDB" id="5175904at2"/>
<sequence length="279" mass="31247">MSETDGLSSARGRALRHDMTKPSVARLYDAMLGGKDHYEVDRQVVRRLEQIAPEIRDLVREHRQWQRRVVRFLAHRIGIDQFLDLGSGLPTIENTHQVAQRNNGDARVVYVDIDPAVQAHARATLEENDRTYFLAADLTRPAELLADPVITTHLELDRPLGLLQCATLHYIPDLADARAVLAGYVDALAPGSYVVLTHQFDPGDGGPRGKLAAQLRQVYAETVGDSVFRSRADIESFFDGLDLVEPGLAYLHEWWPDGPRWRPLTDVNFTMLGGVARKP</sequence>
<accession>A0A1I5T1J7</accession>
<dbReference type="InterPro" id="IPR006764">
    <property type="entry name" value="SAM_dep_MeTrfase_SAV2177_type"/>
</dbReference>